<reference evidence="1 2" key="1">
    <citation type="submission" date="2023-11" db="EMBL/GenBank/DDBJ databases">
        <title>MicrobeMod: A computational toolkit for identifying prokaryotic methylation and restriction-modification with nanopore sequencing.</title>
        <authorList>
            <person name="Crits-Christoph A."/>
            <person name="Kang S.C."/>
            <person name="Lee H."/>
            <person name="Ostrov N."/>
        </authorList>
    </citation>
    <scope>NUCLEOTIDE SEQUENCE [LARGE SCALE GENOMIC DNA]</scope>
    <source>
        <strain evidence="1 2">DSMZ 16071</strain>
    </source>
</reference>
<accession>A0ABZ0X2J0</accession>
<dbReference type="Gene3D" id="3.40.50.1820">
    <property type="entry name" value="alpha/beta hydrolase"/>
    <property type="match status" value="1"/>
</dbReference>
<organism evidence="1 2">
    <name type="scientific">Kangiella aquimarina</name>
    <dbReference type="NCBI Taxonomy" id="261965"/>
    <lineage>
        <taxon>Bacteria</taxon>
        <taxon>Pseudomonadati</taxon>
        <taxon>Pseudomonadota</taxon>
        <taxon>Gammaproteobacteria</taxon>
        <taxon>Kangiellales</taxon>
        <taxon>Kangiellaceae</taxon>
        <taxon>Kangiella</taxon>
    </lineage>
</organism>
<dbReference type="SUPFAM" id="SSF53474">
    <property type="entry name" value="alpha/beta-Hydrolases"/>
    <property type="match status" value="1"/>
</dbReference>
<protein>
    <submittedName>
        <fullName evidence="1">Uncharacterized protein</fullName>
    </submittedName>
</protein>
<dbReference type="RefSeq" id="WP_018625586.1">
    <property type="nucleotide sequence ID" value="NZ_CP140158.1"/>
</dbReference>
<evidence type="ECO:0000313" key="1">
    <source>
        <dbReference type="EMBL" id="WQG84803.1"/>
    </source>
</evidence>
<dbReference type="InterPro" id="IPR029058">
    <property type="entry name" value="AB_hydrolase_fold"/>
</dbReference>
<proteinExistence type="predicted"/>
<keyword evidence="2" id="KW-1185">Reference proteome</keyword>
<dbReference type="Proteomes" id="UP001324185">
    <property type="component" value="Chromosome"/>
</dbReference>
<sequence>MQDIFPSECIKVFRPHLAENGIVVSLPSIGKKYLPYFTRAMWHDLFPDKCYISCADPSLLKYKDTLNGAWFLDNEKGSWLKNLAAWLSLFIKSNVKNKKPSIIFAGSSMGGYASIYLANLVEGSFAFAECPQTNLYNYPGSNLAIEHILHDIDSRAEEHLNLICLFNKQKRIPNVHIFTPATDVHHFGNHVAPYVRAVGNYLKKQSNNAVYFKVTVEHSSQVPVGHAPISKTLFKEHIEHLFFESSKQTDSTTN</sequence>
<evidence type="ECO:0000313" key="2">
    <source>
        <dbReference type="Proteomes" id="UP001324185"/>
    </source>
</evidence>
<dbReference type="EMBL" id="CP140158">
    <property type="protein sequence ID" value="WQG84803.1"/>
    <property type="molecule type" value="Genomic_DNA"/>
</dbReference>
<gene>
    <name evidence="1" type="ORF">SR900_10055</name>
</gene>
<name>A0ABZ0X2J0_9GAMM</name>